<evidence type="ECO:0000259" key="4">
    <source>
        <dbReference type="PROSITE" id="PS50075"/>
    </source>
</evidence>
<dbReference type="InterPro" id="IPR009081">
    <property type="entry name" value="PP-bd_ACP"/>
</dbReference>
<evidence type="ECO:0000256" key="3">
    <source>
        <dbReference type="ARBA" id="ARBA00022598"/>
    </source>
</evidence>
<dbReference type="PANTHER" id="PTHR45527">
    <property type="entry name" value="NONRIBOSOMAL PEPTIDE SYNTHETASE"/>
    <property type="match status" value="1"/>
</dbReference>
<feature type="domain" description="Carrier" evidence="4">
    <location>
        <begin position="1"/>
        <end position="45"/>
    </location>
</feature>
<sequence>MLGGHSLLAVRLMNRVSALGTQLPLSSLFASPILSDLANVITKQLTKENQELDVIKSVSRDTALLLSYAQQRLWFLAQIDGVSDIYHMPMALRLQGTLNRDAWQRALNTVFSRHESLRSVFVTVDGQPQVRILPAQSGLSMLSHDLRGELDIDRRLHELSSIEASAPFDLVKGPLIRAQLIQVADDEHVFLLTQHHIVSDGWSMGILTRELSELYTAYHDGHSDPLAPLTLQYPDYAAWQREWLSGDRLQEQSDFWRTALAGSPVSITLPTDRPRPSRQSFDGARMPIRVDSRTTLALKRLSQKHGATLFMTILAAWSAVLSRLSGQDDIVIGTPSANRNHREIEQLIGFFVNTLVLRIDISGNPSVSQLLERVREFSVAAQAHQDLPFEQVVEITKPPRRMDQTPLFQVMFAWQNNEEGEMHLPGIVLAPAEMSYDIVKFDLDLELYEENDEIVGSLNYSTALFDRSTIERHIGYLETMLQAMVTDAAQSISTVNLLSSSEQENLLQTWNVASEFYPDQFCIHNLFEEQVIRSPEAVAVVYESQALTYAEINARANRLAHHLIDLGVKPDTLVAICTERGPAMIVGLLAILKAGGAYVPLDPSYASERLRDILDDALPAVLLADAVGKTTLGERAL</sequence>
<dbReference type="SUPFAM" id="SSF52777">
    <property type="entry name" value="CoA-dependent acyltransferases"/>
    <property type="match status" value="2"/>
</dbReference>
<dbReference type="InterPro" id="IPR042099">
    <property type="entry name" value="ANL_N_sf"/>
</dbReference>
<proteinExistence type="predicted"/>
<keyword evidence="2" id="KW-0597">Phosphoprotein</keyword>
<protein>
    <recommendedName>
        <fullName evidence="4">Carrier domain-containing protein</fullName>
    </recommendedName>
</protein>
<evidence type="ECO:0000256" key="2">
    <source>
        <dbReference type="ARBA" id="ARBA00022553"/>
    </source>
</evidence>
<dbReference type="PANTHER" id="PTHR45527:SF1">
    <property type="entry name" value="FATTY ACID SYNTHASE"/>
    <property type="match status" value="1"/>
</dbReference>
<dbReference type="Pfam" id="PF00668">
    <property type="entry name" value="Condensation"/>
    <property type="match status" value="1"/>
</dbReference>
<dbReference type="CDD" id="cd19531">
    <property type="entry name" value="LCL_NRPS-like"/>
    <property type="match status" value="1"/>
</dbReference>
<organism evidence="5 6">
    <name type="scientific">Basidiobolus ranarum</name>
    <dbReference type="NCBI Taxonomy" id="34480"/>
    <lineage>
        <taxon>Eukaryota</taxon>
        <taxon>Fungi</taxon>
        <taxon>Fungi incertae sedis</taxon>
        <taxon>Zoopagomycota</taxon>
        <taxon>Entomophthoromycotina</taxon>
        <taxon>Basidiobolomycetes</taxon>
        <taxon>Basidiobolales</taxon>
        <taxon>Basidiobolaceae</taxon>
        <taxon>Basidiobolus</taxon>
    </lineage>
</organism>
<dbReference type="EMBL" id="JASJQH010010422">
    <property type="protein sequence ID" value="KAK9670909.1"/>
    <property type="molecule type" value="Genomic_DNA"/>
</dbReference>
<keyword evidence="1" id="KW-0596">Phosphopantetheine</keyword>
<evidence type="ECO:0000313" key="5">
    <source>
        <dbReference type="EMBL" id="KAK9670909.1"/>
    </source>
</evidence>
<comment type="caution">
    <text evidence="5">The sequence shown here is derived from an EMBL/GenBank/DDBJ whole genome shotgun (WGS) entry which is preliminary data.</text>
</comment>
<evidence type="ECO:0000313" key="6">
    <source>
        <dbReference type="Proteomes" id="UP001479436"/>
    </source>
</evidence>
<dbReference type="InterPro" id="IPR023213">
    <property type="entry name" value="CAT-like_dom_sf"/>
</dbReference>
<dbReference type="SUPFAM" id="SSF56801">
    <property type="entry name" value="Acetyl-CoA synthetase-like"/>
    <property type="match status" value="1"/>
</dbReference>
<dbReference type="SUPFAM" id="SSF47336">
    <property type="entry name" value="ACP-like"/>
    <property type="match status" value="1"/>
</dbReference>
<evidence type="ECO:0000256" key="1">
    <source>
        <dbReference type="ARBA" id="ARBA00022450"/>
    </source>
</evidence>
<dbReference type="InterPro" id="IPR000873">
    <property type="entry name" value="AMP-dep_synth/lig_dom"/>
</dbReference>
<name>A0ABR2VLV8_9FUNG</name>
<dbReference type="Gene3D" id="3.40.50.12780">
    <property type="entry name" value="N-terminal domain of ligase-like"/>
    <property type="match status" value="1"/>
</dbReference>
<keyword evidence="6" id="KW-1185">Reference proteome</keyword>
<dbReference type="Gene3D" id="3.30.559.10">
    <property type="entry name" value="Chloramphenicol acetyltransferase-like domain"/>
    <property type="match status" value="1"/>
</dbReference>
<keyword evidence="3" id="KW-0436">Ligase</keyword>
<dbReference type="InterPro" id="IPR036736">
    <property type="entry name" value="ACP-like_sf"/>
</dbReference>
<dbReference type="InterPro" id="IPR001242">
    <property type="entry name" value="Condensation_dom"/>
</dbReference>
<dbReference type="Proteomes" id="UP001479436">
    <property type="component" value="Unassembled WGS sequence"/>
</dbReference>
<dbReference type="Gene3D" id="3.30.559.30">
    <property type="entry name" value="Nonribosomal peptide synthetase, condensation domain"/>
    <property type="match status" value="1"/>
</dbReference>
<dbReference type="PROSITE" id="PS50075">
    <property type="entry name" value="CARRIER"/>
    <property type="match status" value="1"/>
</dbReference>
<dbReference type="Pfam" id="PF00501">
    <property type="entry name" value="AMP-binding"/>
    <property type="match status" value="1"/>
</dbReference>
<accession>A0ABR2VLV8</accession>
<gene>
    <name evidence="5" type="ORF">K7432_017264</name>
</gene>
<dbReference type="Gene3D" id="1.10.1200.10">
    <property type="entry name" value="ACP-like"/>
    <property type="match status" value="1"/>
</dbReference>
<reference evidence="5 6" key="1">
    <citation type="submission" date="2023-04" db="EMBL/GenBank/DDBJ databases">
        <title>Genome of Basidiobolus ranarum AG-B5.</title>
        <authorList>
            <person name="Stajich J.E."/>
            <person name="Carter-House D."/>
            <person name="Gryganskyi A."/>
        </authorList>
    </citation>
    <scope>NUCLEOTIDE SEQUENCE [LARGE SCALE GENOMIC DNA]</scope>
    <source>
        <strain evidence="5 6">AG-B5</strain>
    </source>
</reference>